<dbReference type="GeneID" id="31570116"/>
<dbReference type="CDD" id="cd01834">
    <property type="entry name" value="SGNH_hydrolase_like_2"/>
    <property type="match status" value="1"/>
</dbReference>
<proteinExistence type="predicted"/>
<dbReference type="SUPFAM" id="SSF52266">
    <property type="entry name" value="SGNH hydrolase"/>
    <property type="match status" value="1"/>
</dbReference>
<dbReference type="Gene3D" id="3.40.50.1110">
    <property type="entry name" value="SGNH hydrolase"/>
    <property type="match status" value="1"/>
</dbReference>
<protein>
    <submittedName>
        <fullName evidence="1">Lysophospholipase</fullName>
    </submittedName>
</protein>
<dbReference type="Pfam" id="PF13472">
    <property type="entry name" value="Lipase_GDSL_2"/>
    <property type="match status" value="1"/>
</dbReference>
<organism evidence="1 2">
    <name type="scientific">Paenibacillus odorifer</name>
    <dbReference type="NCBI Taxonomy" id="189426"/>
    <lineage>
        <taxon>Bacteria</taxon>
        <taxon>Bacillati</taxon>
        <taxon>Bacillota</taxon>
        <taxon>Bacilli</taxon>
        <taxon>Bacillales</taxon>
        <taxon>Paenibacillaceae</taxon>
        <taxon>Paenibacillus</taxon>
    </lineage>
</organism>
<dbReference type="InterPro" id="IPR013830">
    <property type="entry name" value="SGNH_hydro"/>
</dbReference>
<accession>A0A1R0XDC5</accession>
<comment type="caution">
    <text evidence="1">The sequence shown here is derived from an EMBL/GenBank/DDBJ whole genome shotgun (WGS) entry which is preliminary data.</text>
</comment>
<gene>
    <name evidence="1" type="ORF">BJP51_14000</name>
</gene>
<dbReference type="InterPro" id="IPR051532">
    <property type="entry name" value="Ester_Hydrolysis_Enzymes"/>
</dbReference>
<reference evidence="1 2" key="1">
    <citation type="submission" date="2016-10" db="EMBL/GenBank/DDBJ databases">
        <title>Paenibacillus species isolates.</title>
        <authorList>
            <person name="Beno S.M."/>
        </authorList>
    </citation>
    <scope>NUCLEOTIDE SEQUENCE [LARGE SCALE GENOMIC DNA]</scope>
    <source>
        <strain evidence="1 2">FSL H7-0604</strain>
    </source>
</reference>
<dbReference type="InterPro" id="IPR036514">
    <property type="entry name" value="SGNH_hydro_sf"/>
</dbReference>
<dbReference type="GO" id="GO:0004622">
    <property type="term" value="F:phosphatidylcholine lysophospholipase activity"/>
    <property type="evidence" value="ECO:0007669"/>
    <property type="project" value="TreeGrafter"/>
</dbReference>
<dbReference type="RefSeq" id="WP_051490864.1">
    <property type="nucleotide sequence ID" value="NZ_CP009428.1"/>
</dbReference>
<evidence type="ECO:0000313" key="2">
    <source>
        <dbReference type="Proteomes" id="UP000187465"/>
    </source>
</evidence>
<name>A0A1R0XDC5_9BACL</name>
<evidence type="ECO:0000313" key="1">
    <source>
        <dbReference type="EMBL" id="OMD33062.1"/>
    </source>
</evidence>
<dbReference type="AlphaFoldDB" id="A0A1R0XDC5"/>
<dbReference type="PANTHER" id="PTHR30383:SF5">
    <property type="entry name" value="SGNH HYDROLASE-TYPE ESTERASE DOMAIN-CONTAINING PROTEIN"/>
    <property type="match status" value="1"/>
</dbReference>
<sequence>MINILVIKEMKDSMTNPATKKSKVILFQGDSITDGNRGRDEDPNHILGHSYAYIIGGKLGNERAEENLVFYNRGVSGDRISDLYARWNEDAISLQPDIISILIGVNDIWRMMKGEPSGVTDRFERAYRHVLEETREVLPHTKLVLCEPFILNTGAPAEQWTEWEAKITHYQGVVKQLSEQFDTVYVPLQDAFNAAAERAEAAYWLWDGVHPTTAGHDLIAGEWLKVVLESGLLNN</sequence>
<dbReference type="PANTHER" id="PTHR30383">
    <property type="entry name" value="THIOESTERASE 1/PROTEASE 1/LYSOPHOSPHOLIPASE L1"/>
    <property type="match status" value="1"/>
</dbReference>
<dbReference type="Proteomes" id="UP000187465">
    <property type="component" value="Unassembled WGS sequence"/>
</dbReference>
<dbReference type="EMBL" id="MKQP01000015">
    <property type="protein sequence ID" value="OMD33062.1"/>
    <property type="molecule type" value="Genomic_DNA"/>
</dbReference>